<sequence>MSRLGILGVALIAVTVIGAFFWTSVAVQATDAEKKEFQYISSAKCKMCHKGEKKGEIFEKWEAGPHAKAFASLPEASQKDEKCLGCHTTGFGKGGYVAGAENAADFAHVGCEACHGPGSEYKSATVMKDHALSVAAGMIEVGEAQCKICHTEALPEACWGEAKAAPKFDFAVASKKVDHKIAKAE</sequence>
<evidence type="ECO:0000259" key="1">
    <source>
        <dbReference type="Pfam" id="PF13435"/>
    </source>
</evidence>
<dbReference type="SUPFAM" id="SSF48695">
    <property type="entry name" value="Multiheme cytochromes"/>
    <property type="match status" value="1"/>
</dbReference>
<dbReference type="Proteomes" id="UP000777784">
    <property type="component" value="Unassembled WGS sequence"/>
</dbReference>
<name>A0A948RV07_UNCEI</name>
<protein>
    <submittedName>
        <fullName evidence="2">Cytochrome c family protein</fullName>
    </submittedName>
</protein>
<evidence type="ECO:0000313" key="3">
    <source>
        <dbReference type="Proteomes" id="UP000777784"/>
    </source>
</evidence>
<feature type="domain" description="Cytochrome c-552/4" evidence="1">
    <location>
        <begin position="44"/>
        <end position="116"/>
    </location>
</feature>
<accession>A0A948RV07</accession>
<evidence type="ECO:0000313" key="2">
    <source>
        <dbReference type="EMBL" id="MBU2691518.1"/>
    </source>
</evidence>
<dbReference type="Gene3D" id="1.10.1130.10">
    <property type="entry name" value="Flavocytochrome C3, Chain A"/>
    <property type="match status" value="1"/>
</dbReference>
<dbReference type="EMBL" id="JAHJDP010000065">
    <property type="protein sequence ID" value="MBU2691518.1"/>
    <property type="molecule type" value="Genomic_DNA"/>
</dbReference>
<reference evidence="2" key="1">
    <citation type="submission" date="2021-05" db="EMBL/GenBank/DDBJ databases">
        <title>Energy efficiency and biological interactions define the core microbiome of deep oligotrophic groundwater.</title>
        <authorList>
            <person name="Mehrshad M."/>
            <person name="Lopez-Fernandez M."/>
            <person name="Bell E."/>
            <person name="Bernier-Latmani R."/>
            <person name="Bertilsson S."/>
            <person name="Dopson M."/>
        </authorList>
    </citation>
    <scope>NUCLEOTIDE SEQUENCE</scope>
    <source>
        <strain evidence="2">Modern_marine.mb.64</strain>
    </source>
</reference>
<gene>
    <name evidence="2" type="ORF">KJ970_11380</name>
</gene>
<organism evidence="2 3">
    <name type="scientific">Eiseniibacteriota bacterium</name>
    <dbReference type="NCBI Taxonomy" id="2212470"/>
    <lineage>
        <taxon>Bacteria</taxon>
        <taxon>Candidatus Eiseniibacteriota</taxon>
    </lineage>
</organism>
<dbReference type="AlphaFoldDB" id="A0A948RV07"/>
<dbReference type="InterPro" id="IPR023155">
    <property type="entry name" value="Cyt_c-552/4"/>
</dbReference>
<comment type="caution">
    <text evidence="2">The sequence shown here is derived from an EMBL/GenBank/DDBJ whole genome shotgun (WGS) entry which is preliminary data.</text>
</comment>
<proteinExistence type="predicted"/>
<dbReference type="Pfam" id="PF13435">
    <property type="entry name" value="Cytochrome_C554"/>
    <property type="match status" value="1"/>
</dbReference>
<dbReference type="InterPro" id="IPR036280">
    <property type="entry name" value="Multihaem_cyt_sf"/>
</dbReference>